<keyword evidence="5" id="KW-0235">DNA replication</keyword>
<dbReference type="InterPro" id="IPR012337">
    <property type="entry name" value="RNaseH-like_sf"/>
</dbReference>
<evidence type="ECO:0000256" key="8">
    <source>
        <dbReference type="ARBA" id="ARBA00049244"/>
    </source>
</evidence>
<feature type="compositionally biased region" description="Gly residues" evidence="9">
    <location>
        <begin position="160"/>
        <end position="171"/>
    </location>
</feature>
<dbReference type="Gene3D" id="1.10.287.690">
    <property type="entry name" value="Helix hairpin bin"/>
    <property type="match status" value="1"/>
</dbReference>
<accession>A0A7M7QMP0</accession>
<feature type="compositionally biased region" description="Polar residues" evidence="9">
    <location>
        <begin position="179"/>
        <end position="189"/>
    </location>
</feature>
<dbReference type="Proteomes" id="UP000002358">
    <property type="component" value="Unassembled WGS sequence"/>
</dbReference>
<feature type="compositionally biased region" description="Low complexity" evidence="9">
    <location>
        <begin position="190"/>
        <end position="200"/>
    </location>
</feature>
<evidence type="ECO:0000256" key="2">
    <source>
        <dbReference type="ARBA" id="ARBA00012417"/>
    </source>
</evidence>
<keyword evidence="3" id="KW-0808">Transferase</keyword>
<dbReference type="EnsemblMetazoa" id="XM_031933163">
    <property type="protein sequence ID" value="XP_031789023"/>
    <property type="gene ID" value="LOC116417970"/>
</dbReference>
<dbReference type="GeneID" id="116417970"/>
<evidence type="ECO:0000313" key="12">
    <source>
        <dbReference type="Proteomes" id="UP000002358"/>
    </source>
</evidence>
<dbReference type="PANTHER" id="PTHR33568">
    <property type="entry name" value="DNA POLYMERASE"/>
    <property type="match status" value="1"/>
</dbReference>
<dbReference type="InterPro" id="IPR004868">
    <property type="entry name" value="DNA-dir_DNA_pol_B_mt/vir"/>
</dbReference>
<dbReference type="Gene3D" id="3.90.1600.10">
    <property type="entry name" value="Palm domain of DNA polymerase"/>
    <property type="match status" value="1"/>
</dbReference>
<feature type="domain" description="DNA-directed DNA polymerase family B mitochondria/virus" evidence="10">
    <location>
        <begin position="909"/>
        <end position="1089"/>
    </location>
</feature>
<dbReference type="InterPro" id="IPR036397">
    <property type="entry name" value="RNaseH_sf"/>
</dbReference>
<comment type="similarity">
    <text evidence="1">Belongs to the DNA polymerase type-B family.</text>
</comment>
<dbReference type="GO" id="GO:0003677">
    <property type="term" value="F:DNA binding"/>
    <property type="evidence" value="ECO:0007669"/>
    <property type="project" value="UniProtKB-KW"/>
</dbReference>
<evidence type="ECO:0000256" key="6">
    <source>
        <dbReference type="ARBA" id="ARBA00022932"/>
    </source>
</evidence>
<dbReference type="RefSeq" id="XP_031789023.1">
    <property type="nucleotide sequence ID" value="XM_031933163.1"/>
</dbReference>
<sequence>MEAGDESEVEDSDHGDDRPGVYEQAVYRAGAPAPLRASEPTMEAAMVLLSFRYEPAPEFGPTRAEVFENFATREETADEVAAINPYLRFDQHSSFDRRINEIDDDNISSSSEEEGPSSPAVSSDSSTVMLSPTLSMLQEVGFYDAGHPIFEESTASGISQVGGGGGGGGGGDDGDTSSEEAPSPNNTIISGGSAAAAASDSDQEEAQMPVGAGGSRRKNLTVDSVSQRSIIQISNRDNLCLPRALVVGEAKIALQANDTPVMRAEWNVIRDSRRQLQHERAVKLCQDAGVLVPREGCGVRELRQFQHYFTARGTAFIAYERDTLGSGEAPFFDGRSDTCTTIIFLLYSELHYDVIVNIFGAARAKFFCTFCNRGYSNIEDHKCRQLCSRCFVSPPCSENEALQKCASCNRNFFGDVCFRNHLAEGSYKTKNKRLCDVLQICGTCCKSVNRQRGKHECGKNWCRHCKSTHGYNQQCFIQPIKNDASAKKYLYVFYDLETMQEASYRGDESIKMHVPNVCVAQQVCTDCISSTDDISVAEWCPSCGVREHIFTEDPVGQLLELVVRDKTDFENIICIAHNARGYDAQFVLRRLVERKINCAPSIILNGQKILCIRYGRTKFIDSLSYFQMKLAALPATFGLGETTKKGCFPHLFNTSANAEYRGAIPDAHYYSPDTMSTSEREQFLRWHSEMRAANAVFDFRKEIVDYCRMDVSILRRACVAFRKIFLEVGDTDPFVVATTIASACSHLYRKKFLKPESIGIVPRGGYSRADKHSQKAVEWLLQCEREIGREIVHAGRAREYRLREGFLVDGFLPSANPAEKPIVFEFQGCYTHGCPECFKNIRNKSNAWGRTFDALLESTRAKIAQIQQLGYETREIWECEFDRVKRENPEIAKYVSEHPLISKITLNPRDAFFGGRTENFVAVYDAKPGERILYTDICSLYPYICKRGRFPLGHPKVYVGEESDELTGGNLNNFSAIDGLVKCKVLPPRKLYQPLLPLRMHGKLLFALCRTCCEEMRQSDCCHPDASQREFSGTWVADELRKAIELGYTITEIFVIWQYSMTEFDPLTGEGGLFAGYIDTFLQLKQEASGFPAWCVDAESRARYIREYRENEGISLELEKVAKNPGLRTVAKLCLNSFWGKFGQRDNLKQTVIVKEREELLKLLTAEDKEVLSLLLVNEEVMYASWQYIDDAVESTPYTNVVIAAYTTTLARLKLYSYLEKLGKRMLYCDTDSCIFVCNDQNAQEYRPPLGSLLGDMTDELDEGTFITSFLSGGPKFYGFRTVNSRTGEVSEKCKVKGISLNFSNSLRINYPGIKSMIENYFESDEENECINLKFNSIKRLPDHTVVTREEVKSCSIVLKKRSF</sequence>
<dbReference type="Pfam" id="PF03175">
    <property type="entry name" value="DNA_pol_B_2"/>
    <property type="match status" value="3"/>
</dbReference>
<evidence type="ECO:0000256" key="5">
    <source>
        <dbReference type="ARBA" id="ARBA00022705"/>
    </source>
</evidence>
<organism evidence="11 12">
    <name type="scientific">Nasonia vitripennis</name>
    <name type="common">Parasitic wasp</name>
    <dbReference type="NCBI Taxonomy" id="7425"/>
    <lineage>
        <taxon>Eukaryota</taxon>
        <taxon>Metazoa</taxon>
        <taxon>Ecdysozoa</taxon>
        <taxon>Arthropoda</taxon>
        <taxon>Hexapoda</taxon>
        <taxon>Insecta</taxon>
        <taxon>Pterygota</taxon>
        <taxon>Neoptera</taxon>
        <taxon>Endopterygota</taxon>
        <taxon>Hymenoptera</taxon>
        <taxon>Apocrita</taxon>
        <taxon>Proctotrupomorpha</taxon>
        <taxon>Chalcidoidea</taxon>
        <taxon>Pteromalidae</taxon>
        <taxon>Pteromalinae</taxon>
        <taxon>Nasonia</taxon>
    </lineage>
</organism>
<dbReference type="InParanoid" id="A0A7M7QMP0"/>
<feature type="compositionally biased region" description="Acidic residues" evidence="9">
    <location>
        <begin position="102"/>
        <end position="115"/>
    </location>
</feature>
<feature type="region of interest" description="Disordered" evidence="9">
    <location>
        <begin position="1"/>
        <end position="21"/>
    </location>
</feature>
<dbReference type="PANTHER" id="PTHR33568:SF3">
    <property type="entry name" value="DNA-DIRECTED DNA POLYMERASE"/>
    <property type="match status" value="1"/>
</dbReference>
<keyword evidence="7" id="KW-0238">DNA-binding</keyword>
<comment type="catalytic activity">
    <reaction evidence="8">
        <text>DNA(n) + a 2'-deoxyribonucleoside 5'-triphosphate = DNA(n+1) + diphosphate</text>
        <dbReference type="Rhea" id="RHEA:22508"/>
        <dbReference type="Rhea" id="RHEA-COMP:17339"/>
        <dbReference type="Rhea" id="RHEA-COMP:17340"/>
        <dbReference type="ChEBI" id="CHEBI:33019"/>
        <dbReference type="ChEBI" id="CHEBI:61560"/>
        <dbReference type="ChEBI" id="CHEBI:173112"/>
        <dbReference type="EC" id="2.7.7.7"/>
    </reaction>
</comment>
<protein>
    <recommendedName>
        <fullName evidence="2">DNA-directed DNA polymerase</fullName>
        <ecNumber evidence="2">2.7.7.7</ecNumber>
    </recommendedName>
</protein>
<keyword evidence="12" id="KW-1185">Reference proteome</keyword>
<dbReference type="GO" id="GO:0006260">
    <property type="term" value="P:DNA replication"/>
    <property type="evidence" value="ECO:0007669"/>
    <property type="project" value="UniProtKB-KW"/>
</dbReference>
<evidence type="ECO:0000256" key="7">
    <source>
        <dbReference type="ARBA" id="ARBA00023125"/>
    </source>
</evidence>
<dbReference type="KEGG" id="nvi:116417970"/>
<evidence type="ECO:0000313" key="11">
    <source>
        <dbReference type="EnsemblMetazoa" id="XP_031789023"/>
    </source>
</evidence>
<dbReference type="SUPFAM" id="SSF56672">
    <property type="entry name" value="DNA/RNA polymerases"/>
    <property type="match status" value="1"/>
</dbReference>
<feature type="domain" description="DNA-directed DNA polymerase family B mitochondria/virus" evidence="10">
    <location>
        <begin position="571"/>
        <end position="756"/>
    </location>
</feature>
<dbReference type="GO" id="GO:0003887">
    <property type="term" value="F:DNA-directed DNA polymerase activity"/>
    <property type="evidence" value="ECO:0007669"/>
    <property type="project" value="UniProtKB-KW"/>
</dbReference>
<evidence type="ECO:0000256" key="3">
    <source>
        <dbReference type="ARBA" id="ARBA00022679"/>
    </source>
</evidence>
<dbReference type="OrthoDB" id="7550162at2759"/>
<name>A0A7M7QMP0_NASVI</name>
<dbReference type="Gene3D" id="3.40.960.10">
    <property type="entry name" value="VSR Endonuclease"/>
    <property type="match status" value="1"/>
</dbReference>
<keyword evidence="4" id="KW-0548">Nucleotidyltransferase</keyword>
<proteinExistence type="inferred from homology"/>
<evidence type="ECO:0000256" key="4">
    <source>
        <dbReference type="ARBA" id="ARBA00022695"/>
    </source>
</evidence>
<dbReference type="Gene3D" id="3.30.420.10">
    <property type="entry name" value="Ribonuclease H-like superfamily/Ribonuclease H"/>
    <property type="match status" value="1"/>
</dbReference>
<evidence type="ECO:0000256" key="9">
    <source>
        <dbReference type="SAM" id="MobiDB-lite"/>
    </source>
</evidence>
<reference evidence="11" key="1">
    <citation type="submission" date="2021-01" db="UniProtKB">
        <authorList>
            <consortium name="EnsemblMetazoa"/>
        </authorList>
    </citation>
    <scope>IDENTIFICATION</scope>
</reference>
<feature type="region of interest" description="Disordered" evidence="9">
    <location>
        <begin position="93"/>
        <end position="127"/>
    </location>
</feature>
<keyword evidence="6" id="KW-0239">DNA-directed DNA polymerase</keyword>
<feature type="compositionally biased region" description="Acidic residues" evidence="9">
    <location>
        <begin position="1"/>
        <end position="14"/>
    </location>
</feature>
<feature type="domain" description="DNA-directed DNA polymerase family B mitochondria/virus" evidence="10">
    <location>
        <begin position="1120"/>
        <end position="1219"/>
    </location>
</feature>
<dbReference type="InterPro" id="IPR023211">
    <property type="entry name" value="DNA_pol_palm_dom_sf"/>
</dbReference>
<feature type="compositionally biased region" description="Low complexity" evidence="9">
    <location>
        <begin position="116"/>
        <end position="126"/>
    </location>
</feature>
<dbReference type="InterPro" id="IPR043502">
    <property type="entry name" value="DNA/RNA_pol_sf"/>
</dbReference>
<feature type="region of interest" description="Disordered" evidence="9">
    <location>
        <begin position="155"/>
        <end position="221"/>
    </location>
</feature>
<dbReference type="GO" id="GO:0042575">
    <property type="term" value="C:DNA polymerase complex"/>
    <property type="evidence" value="ECO:0007669"/>
    <property type="project" value="UniProtKB-ARBA"/>
</dbReference>
<dbReference type="EC" id="2.7.7.7" evidence="2"/>
<dbReference type="GO" id="GO:0000166">
    <property type="term" value="F:nucleotide binding"/>
    <property type="evidence" value="ECO:0007669"/>
    <property type="project" value="InterPro"/>
</dbReference>
<evidence type="ECO:0000259" key="10">
    <source>
        <dbReference type="Pfam" id="PF03175"/>
    </source>
</evidence>
<evidence type="ECO:0000256" key="1">
    <source>
        <dbReference type="ARBA" id="ARBA00005755"/>
    </source>
</evidence>
<dbReference type="SUPFAM" id="SSF53098">
    <property type="entry name" value="Ribonuclease H-like"/>
    <property type="match status" value="1"/>
</dbReference>